<protein>
    <submittedName>
        <fullName evidence="2">Uncharacterized protein</fullName>
    </submittedName>
</protein>
<reference evidence="2" key="1">
    <citation type="submission" date="2018-05" db="EMBL/GenBank/DDBJ databases">
        <authorList>
            <person name="Lanie J.A."/>
            <person name="Ng W.-L."/>
            <person name="Kazmierczak K.M."/>
            <person name="Andrzejewski T.M."/>
            <person name="Davidsen T.M."/>
            <person name="Wayne K.J."/>
            <person name="Tettelin H."/>
            <person name="Glass J.I."/>
            <person name="Rusch D."/>
            <person name="Podicherti R."/>
            <person name="Tsui H.-C.T."/>
            <person name="Winkler M.E."/>
        </authorList>
    </citation>
    <scope>NUCLEOTIDE SEQUENCE</scope>
</reference>
<evidence type="ECO:0000313" key="2">
    <source>
        <dbReference type="EMBL" id="SVE23886.1"/>
    </source>
</evidence>
<feature type="non-terminal residue" evidence="2">
    <location>
        <position position="1"/>
    </location>
</feature>
<evidence type="ECO:0000256" key="1">
    <source>
        <dbReference type="SAM" id="MobiDB-lite"/>
    </source>
</evidence>
<gene>
    <name evidence="2" type="ORF">METZ01_LOCUS476740</name>
</gene>
<name>A0A383BUF3_9ZZZZ</name>
<organism evidence="2">
    <name type="scientific">marine metagenome</name>
    <dbReference type="NCBI Taxonomy" id="408172"/>
    <lineage>
        <taxon>unclassified sequences</taxon>
        <taxon>metagenomes</taxon>
        <taxon>ecological metagenomes</taxon>
    </lineage>
</organism>
<feature type="region of interest" description="Disordered" evidence="1">
    <location>
        <begin position="21"/>
        <end position="48"/>
    </location>
</feature>
<accession>A0A383BUF3</accession>
<dbReference type="EMBL" id="UINC01203571">
    <property type="protein sequence ID" value="SVE23886.1"/>
    <property type="molecule type" value="Genomic_DNA"/>
</dbReference>
<dbReference type="AlphaFoldDB" id="A0A383BUF3"/>
<sequence length="48" mass="5406">VFHNNNADPGPREFACQISTATRKTQETGEYTDYKTTVDQPKNDLESS</sequence>
<proteinExistence type="predicted"/>